<feature type="compositionally biased region" description="Gly residues" evidence="1">
    <location>
        <begin position="1"/>
        <end position="10"/>
    </location>
</feature>
<dbReference type="Gramene" id="OB02G23190.1">
    <property type="protein sequence ID" value="OB02G23190.1"/>
    <property type="gene ID" value="OB02G23190"/>
</dbReference>
<evidence type="ECO:0000256" key="1">
    <source>
        <dbReference type="SAM" id="MobiDB-lite"/>
    </source>
</evidence>
<evidence type="ECO:0000313" key="2">
    <source>
        <dbReference type="EnsemblPlants" id="OB02G23190.1"/>
    </source>
</evidence>
<organism evidence="2">
    <name type="scientific">Oryza brachyantha</name>
    <name type="common">malo sina</name>
    <dbReference type="NCBI Taxonomy" id="4533"/>
    <lineage>
        <taxon>Eukaryota</taxon>
        <taxon>Viridiplantae</taxon>
        <taxon>Streptophyta</taxon>
        <taxon>Embryophyta</taxon>
        <taxon>Tracheophyta</taxon>
        <taxon>Spermatophyta</taxon>
        <taxon>Magnoliopsida</taxon>
        <taxon>Liliopsida</taxon>
        <taxon>Poales</taxon>
        <taxon>Poaceae</taxon>
        <taxon>BOP clade</taxon>
        <taxon>Oryzoideae</taxon>
        <taxon>Oryzeae</taxon>
        <taxon>Oryzinae</taxon>
        <taxon>Oryza</taxon>
    </lineage>
</organism>
<name>J3LCF2_ORYBR</name>
<dbReference type="EnsemblPlants" id="OB02G23190.1">
    <property type="protein sequence ID" value="OB02G23190.1"/>
    <property type="gene ID" value="OB02G23190"/>
</dbReference>
<feature type="compositionally biased region" description="Basic residues" evidence="1">
    <location>
        <begin position="53"/>
        <end position="63"/>
    </location>
</feature>
<protein>
    <submittedName>
        <fullName evidence="2">Uncharacterized protein</fullName>
    </submittedName>
</protein>
<keyword evidence="3" id="KW-1185">Reference proteome</keyword>
<feature type="region of interest" description="Disordered" evidence="1">
    <location>
        <begin position="1"/>
        <end position="74"/>
    </location>
</feature>
<reference evidence="2" key="1">
    <citation type="submission" date="2013-04" db="UniProtKB">
        <authorList>
            <consortium name="EnsemblPlants"/>
        </authorList>
    </citation>
    <scope>IDENTIFICATION</scope>
</reference>
<proteinExistence type="predicted"/>
<dbReference type="Proteomes" id="UP000006038">
    <property type="component" value="Unassembled WGS sequence"/>
</dbReference>
<dbReference type="HOGENOM" id="CLU_2392416_0_0_1"/>
<accession>J3LCF2</accession>
<sequence length="94" mass="10231">GRDGGEGQGDGEVVQVQRHPRGSASSPPTAAAMTSSSTSRPSTPTASPAASTRGRRRRVRRRSPPPTAPRVRRVTCPGLHQGWWVRWGRLPERR</sequence>
<feature type="compositionally biased region" description="Low complexity" evidence="1">
    <location>
        <begin position="11"/>
        <end position="52"/>
    </location>
</feature>
<evidence type="ECO:0000313" key="3">
    <source>
        <dbReference type="Proteomes" id="UP000006038"/>
    </source>
</evidence>
<dbReference type="AlphaFoldDB" id="J3LCF2"/>